<sequence>MTLIRTGGYAAFTCAATYLFGFTLLVTVLAPMGYGTKEIDIDAVAAFIYRSPGIITVWNTAIYIVNGLALLVLVVALSDHLRPGSGPWAQLAQAMGVVWATLVLGAGMIANVATERVVAIYVTSPQDAAALWEILHSVELGLGGGNEIAGAAWILCVSSLGAAKAALPRRVTYPGMITGLAGLATLVPSVADSAGAVFGLGAILWFLLVGRVLLRASDSG</sequence>
<feature type="transmembrane region" description="Helical" evidence="1">
    <location>
        <begin position="54"/>
        <end position="76"/>
    </location>
</feature>
<gene>
    <name evidence="2" type="ORF">JQX41_04240</name>
    <name evidence="3" type="ORF">JQX48_04240</name>
</gene>
<dbReference type="EMBL" id="JAFBXE010000002">
    <property type="protein sequence ID" value="MBM2411498.1"/>
    <property type="molecule type" value="Genomic_DNA"/>
</dbReference>
<protein>
    <submittedName>
        <fullName evidence="2">DUF4386 family protein</fullName>
    </submittedName>
</protein>
<dbReference type="Proteomes" id="UP000755667">
    <property type="component" value="Unassembled WGS sequence"/>
</dbReference>
<accession>A0A9Q2NSV2</accession>
<name>A0A9Q2NSV2_9RHOB</name>
<dbReference type="GeneID" id="62642104"/>
<dbReference type="OrthoDB" id="7857177at2"/>
<dbReference type="AlphaFoldDB" id="A0A9Q2NSV2"/>
<keyword evidence="1" id="KW-1133">Transmembrane helix</keyword>
<dbReference type="RefSeq" id="WP_085631352.1">
    <property type="nucleotide sequence ID" value="NZ_JAFBWU010000002.1"/>
</dbReference>
<evidence type="ECO:0000313" key="5">
    <source>
        <dbReference type="Proteomes" id="UP000809440"/>
    </source>
</evidence>
<dbReference type="Proteomes" id="UP000809440">
    <property type="component" value="Unassembled WGS sequence"/>
</dbReference>
<proteinExistence type="predicted"/>
<feature type="transmembrane region" description="Helical" evidence="1">
    <location>
        <begin position="12"/>
        <end position="34"/>
    </location>
</feature>
<evidence type="ECO:0000313" key="2">
    <source>
        <dbReference type="EMBL" id="MBM2411498.1"/>
    </source>
</evidence>
<feature type="transmembrane region" description="Helical" evidence="1">
    <location>
        <begin position="173"/>
        <end position="191"/>
    </location>
</feature>
<keyword evidence="1" id="KW-0812">Transmembrane</keyword>
<keyword evidence="5" id="KW-1185">Reference proteome</keyword>
<organism evidence="2 4">
    <name type="scientific">Marivita cryptomonadis</name>
    <dbReference type="NCBI Taxonomy" id="505252"/>
    <lineage>
        <taxon>Bacteria</taxon>
        <taxon>Pseudomonadati</taxon>
        <taxon>Pseudomonadota</taxon>
        <taxon>Alphaproteobacteria</taxon>
        <taxon>Rhodobacterales</taxon>
        <taxon>Roseobacteraceae</taxon>
        <taxon>Marivita</taxon>
    </lineage>
</organism>
<feature type="transmembrane region" description="Helical" evidence="1">
    <location>
        <begin position="197"/>
        <end position="214"/>
    </location>
</feature>
<evidence type="ECO:0000256" key="1">
    <source>
        <dbReference type="SAM" id="Phobius"/>
    </source>
</evidence>
<keyword evidence="1" id="KW-0472">Membrane</keyword>
<dbReference type="EMBL" id="JAFBXF010000002">
    <property type="protein sequence ID" value="MBM2416165.1"/>
    <property type="molecule type" value="Genomic_DNA"/>
</dbReference>
<evidence type="ECO:0000313" key="4">
    <source>
        <dbReference type="Proteomes" id="UP000755667"/>
    </source>
</evidence>
<comment type="caution">
    <text evidence="2">The sequence shown here is derived from an EMBL/GenBank/DDBJ whole genome shotgun (WGS) entry which is preliminary data.</text>
</comment>
<evidence type="ECO:0000313" key="3">
    <source>
        <dbReference type="EMBL" id="MBM2416165.1"/>
    </source>
</evidence>
<feature type="transmembrane region" description="Helical" evidence="1">
    <location>
        <begin position="88"/>
        <end position="110"/>
    </location>
</feature>
<reference evidence="2 5" key="1">
    <citation type="submission" date="2021-01" db="EMBL/GenBank/DDBJ databases">
        <title>Diatom-associated Roseobacters Show Island Model of Population Structure.</title>
        <authorList>
            <person name="Qu L."/>
            <person name="Feng X."/>
            <person name="Chen Y."/>
            <person name="Li L."/>
            <person name="Wang X."/>
            <person name="Hu Z."/>
            <person name="Wang H."/>
            <person name="Luo H."/>
        </authorList>
    </citation>
    <scope>NUCLEOTIDE SEQUENCE</scope>
    <source>
        <strain evidence="3 5">CC28-63</strain>
        <strain evidence="2">CC28-69</strain>
    </source>
</reference>